<dbReference type="EMBL" id="JACASF010000006">
    <property type="protein sequence ID" value="KAF6471532.1"/>
    <property type="molecule type" value="Genomic_DNA"/>
</dbReference>
<comment type="caution">
    <text evidence="2">The sequence shown here is derived from an EMBL/GenBank/DDBJ whole genome shotgun (WGS) entry which is preliminary data.</text>
</comment>
<organism evidence="2 3">
    <name type="scientific">Molossus molossus</name>
    <name type="common">Pallas' mastiff bat</name>
    <name type="synonym">Vespertilio molossus</name>
    <dbReference type="NCBI Taxonomy" id="27622"/>
    <lineage>
        <taxon>Eukaryota</taxon>
        <taxon>Metazoa</taxon>
        <taxon>Chordata</taxon>
        <taxon>Craniata</taxon>
        <taxon>Vertebrata</taxon>
        <taxon>Euteleostomi</taxon>
        <taxon>Mammalia</taxon>
        <taxon>Eutheria</taxon>
        <taxon>Laurasiatheria</taxon>
        <taxon>Chiroptera</taxon>
        <taxon>Yangochiroptera</taxon>
        <taxon>Molossidae</taxon>
        <taxon>Molossus</taxon>
    </lineage>
</organism>
<accession>A0A7J8HIN7</accession>
<keyword evidence="3" id="KW-1185">Reference proteome</keyword>
<protein>
    <submittedName>
        <fullName evidence="2">Uncharacterized protein</fullName>
    </submittedName>
</protein>
<feature type="compositionally biased region" description="Basic and acidic residues" evidence="1">
    <location>
        <begin position="1"/>
        <end position="10"/>
    </location>
</feature>
<gene>
    <name evidence="2" type="ORF">HJG59_010923</name>
</gene>
<proteinExistence type="predicted"/>
<evidence type="ECO:0000256" key="1">
    <source>
        <dbReference type="SAM" id="MobiDB-lite"/>
    </source>
</evidence>
<dbReference type="InParanoid" id="A0A7J8HIN7"/>
<evidence type="ECO:0000313" key="2">
    <source>
        <dbReference type="EMBL" id="KAF6471532.1"/>
    </source>
</evidence>
<sequence>MAQELVRERPCPALSTKDSSHGPGQGNRNRKCPHVINNLHIEKETGKAKIKKSCSPRQCCLLPVIEPATWHAPWLGAHVRPGFYPCWPRFEVSSPSFRHIPPASSTYKRPRMWDPTTTQASSGFGQFFVD</sequence>
<name>A0A7J8HIN7_MOLMO</name>
<reference evidence="2 3" key="1">
    <citation type="journal article" date="2020" name="Nature">
        <title>Six reference-quality genomes reveal evolution of bat adaptations.</title>
        <authorList>
            <person name="Jebb D."/>
            <person name="Huang Z."/>
            <person name="Pippel M."/>
            <person name="Hughes G.M."/>
            <person name="Lavrichenko K."/>
            <person name="Devanna P."/>
            <person name="Winkler S."/>
            <person name="Jermiin L.S."/>
            <person name="Skirmuntt E.C."/>
            <person name="Katzourakis A."/>
            <person name="Burkitt-Gray L."/>
            <person name="Ray D.A."/>
            <person name="Sullivan K.A.M."/>
            <person name="Roscito J.G."/>
            <person name="Kirilenko B.M."/>
            <person name="Davalos L.M."/>
            <person name="Corthals A.P."/>
            <person name="Power M.L."/>
            <person name="Jones G."/>
            <person name="Ransome R.D."/>
            <person name="Dechmann D.K.N."/>
            <person name="Locatelli A.G."/>
            <person name="Puechmaille S.J."/>
            <person name="Fedrigo O."/>
            <person name="Jarvis E.D."/>
            <person name="Hiller M."/>
            <person name="Vernes S.C."/>
            <person name="Myers E.W."/>
            <person name="Teeling E.C."/>
        </authorList>
    </citation>
    <scope>NUCLEOTIDE SEQUENCE [LARGE SCALE GENOMIC DNA]</scope>
    <source>
        <strain evidence="2">MMolMol1</strain>
        <tissue evidence="2">Muscle</tissue>
    </source>
</reference>
<dbReference type="AlphaFoldDB" id="A0A7J8HIN7"/>
<evidence type="ECO:0000313" key="3">
    <source>
        <dbReference type="Proteomes" id="UP000550707"/>
    </source>
</evidence>
<dbReference type="Proteomes" id="UP000550707">
    <property type="component" value="Unassembled WGS sequence"/>
</dbReference>
<feature type="region of interest" description="Disordered" evidence="1">
    <location>
        <begin position="1"/>
        <end position="32"/>
    </location>
</feature>